<sequence length="52" mass="5473">MLFSTTPEGAELARAARGQRSAWLDAQLAALSPEDQDTIARACTLLGRIAAS</sequence>
<evidence type="ECO:0008006" key="3">
    <source>
        <dbReference type="Google" id="ProtNLM"/>
    </source>
</evidence>
<name>A0ABS6BCE5_9NOCA</name>
<proteinExistence type="predicted"/>
<comment type="caution">
    <text evidence="1">The sequence shown here is derived from an EMBL/GenBank/DDBJ whole genome shotgun (WGS) entry which is preliminary data.</text>
</comment>
<dbReference type="EMBL" id="JAHKNI010000027">
    <property type="protein sequence ID" value="MBU3067954.1"/>
    <property type="molecule type" value="Genomic_DNA"/>
</dbReference>
<protein>
    <recommendedName>
        <fullName evidence="3">MarR family transcriptional regulator</fullName>
    </recommendedName>
</protein>
<evidence type="ECO:0000313" key="1">
    <source>
        <dbReference type="EMBL" id="MBU3067954.1"/>
    </source>
</evidence>
<dbReference type="SUPFAM" id="SSF46785">
    <property type="entry name" value="Winged helix' DNA-binding domain"/>
    <property type="match status" value="1"/>
</dbReference>
<dbReference type="InterPro" id="IPR036390">
    <property type="entry name" value="WH_DNA-bd_sf"/>
</dbReference>
<dbReference type="Gene3D" id="1.10.287.100">
    <property type="match status" value="1"/>
</dbReference>
<gene>
    <name evidence="1" type="ORF">KO481_41385</name>
</gene>
<dbReference type="RefSeq" id="WP_215924032.1">
    <property type="nucleotide sequence ID" value="NZ_JAHKNI010000027.1"/>
</dbReference>
<organism evidence="1 2">
    <name type="scientific">Nocardia albiluteola</name>
    <dbReference type="NCBI Taxonomy" id="2842303"/>
    <lineage>
        <taxon>Bacteria</taxon>
        <taxon>Bacillati</taxon>
        <taxon>Actinomycetota</taxon>
        <taxon>Actinomycetes</taxon>
        <taxon>Mycobacteriales</taxon>
        <taxon>Nocardiaceae</taxon>
        <taxon>Nocardia</taxon>
    </lineage>
</organism>
<keyword evidence="2" id="KW-1185">Reference proteome</keyword>
<reference evidence="1 2" key="1">
    <citation type="submission" date="2021-06" db="EMBL/GenBank/DDBJ databases">
        <title>Actinomycetes sequencing.</title>
        <authorList>
            <person name="Shan Q."/>
        </authorList>
    </citation>
    <scope>NUCLEOTIDE SEQUENCE [LARGE SCALE GENOMIC DNA]</scope>
    <source>
        <strain evidence="1 2">NEAU-G5</strain>
    </source>
</reference>
<dbReference type="Proteomes" id="UP000733379">
    <property type="component" value="Unassembled WGS sequence"/>
</dbReference>
<evidence type="ECO:0000313" key="2">
    <source>
        <dbReference type="Proteomes" id="UP000733379"/>
    </source>
</evidence>
<accession>A0ABS6BCE5</accession>